<feature type="compositionally biased region" description="Polar residues" evidence="1">
    <location>
        <begin position="91"/>
        <end position="102"/>
    </location>
</feature>
<protein>
    <submittedName>
        <fullName evidence="2">Uncharacterized protein</fullName>
    </submittedName>
</protein>
<feature type="compositionally biased region" description="Low complexity" evidence="1">
    <location>
        <begin position="399"/>
        <end position="413"/>
    </location>
</feature>
<feature type="region of interest" description="Disordered" evidence="1">
    <location>
        <begin position="380"/>
        <end position="430"/>
    </location>
</feature>
<feature type="compositionally biased region" description="Low complexity" evidence="1">
    <location>
        <begin position="206"/>
        <end position="222"/>
    </location>
</feature>
<dbReference type="EMBL" id="CADEAL010001265">
    <property type="protein sequence ID" value="CAB1430762.1"/>
    <property type="molecule type" value="Genomic_DNA"/>
</dbReference>
<evidence type="ECO:0000313" key="2">
    <source>
        <dbReference type="EMBL" id="CAB1430762.1"/>
    </source>
</evidence>
<organism evidence="2 3">
    <name type="scientific">Pleuronectes platessa</name>
    <name type="common">European plaice</name>
    <dbReference type="NCBI Taxonomy" id="8262"/>
    <lineage>
        <taxon>Eukaryota</taxon>
        <taxon>Metazoa</taxon>
        <taxon>Chordata</taxon>
        <taxon>Craniata</taxon>
        <taxon>Vertebrata</taxon>
        <taxon>Euteleostomi</taxon>
        <taxon>Actinopterygii</taxon>
        <taxon>Neopterygii</taxon>
        <taxon>Teleostei</taxon>
        <taxon>Neoteleostei</taxon>
        <taxon>Acanthomorphata</taxon>
        <taxon>Carangaria</taxon>
        <taxon>Pleuronectiformes</taxon>
        <taxon>Pleuronectoidei</taxon>
        <taxon>Pleuronectidae</taxon>
        <taxon>Pleuronectes</taxon>
    </lineage>
</organism>
<feature type="compositionally biased region" description="Low complexity" evidence="1">
    <location>
        <begin position="175"/>
        <end position="191"/>
    </location>
</feature>
<accession>A0A9N7UHV6</accession>
<name>A0A9N7UHV6_PLEPL</name>
<feature type="region of interest" description="Disordered" evidence="1">
    <location>
        <begin position="165"/>
        <end position="227"/>
    </location>
</feature>
<feature type="compositionally biased region" description="Pro residues" evidence="1">
    <location>
        <begin position="414"/>
        <end position="426"/>
    </location>
</feature>
<keyword evidence="3" id="KW-1185">Reference proteome</keyword>
<evidence type="ECO:0000256" key="1">
    <source>
        <dbReference type="SAM" id="MobiDB-lite"/>
    </source>
</evidence>
<feature type="region of interest" description="Disordered" evidence="1">
    <location>
        <begin position="84"/>
        <end position="115"/>
    </location>
</feature>
<feature type="non-terminal residue" evidence="2">
    <location>
        <position position="515"/>
    </location>
</feature>
<proteinExistence type="predicted"/>
<sequence length="515" mass="55273">MAVWYFARLSFPFLYNGIFDTPFVYEYHRSALLSHALATRLNFSHTLASARLLFSPLHSPHALACTLALLSRLSLASSHASLATHPAHPQPISSSLSHTQLSHPHRSPLATQRRHSRPLQHVLLSPRHVAFLRPSHLQPHAPPLTTPPLTPSRVALSPHTLLRLISHRSPPSHPSLPSHSSPPLSAHLSPPGSFVAPRLPPPPLPAHSLSHSLTPPALAHAAPPTPEHSHLTLDLFTALSRSRRSLASSLVVSLALARSSCSASLRPPRSPRLRSLAPACPTPSRALALSLSSPLPSLSSLTSPRRLLFSASLSPPSLPRLPTPALRTPHPVHPLTHLSPTITHTASQTPSLLLRPGPPPLLSPLSLLIARLPRTFATLLPPPVRPHNSAQPPLPSHPTQPSNLLSLSSSFSTPTPPHRSAPPSPSSPQADTLHLRFALLLVLSLLSRQANMRAQKGHALLSGFGSTFKCSPPLLLMSGGMAARPSTPHHPMLHSCPRTLSTPRRRTTDVIAPLP</sequence>
<comment type="caution">
    <text evidence="2">The sequence shown here is derived from an EMBL/GenBank/DDBJ whole genome shotgun (WGS) entry which is preliminary data.</text>
</comment>
<dbReference type="Proteomes" id="UP001153269">
    <property type="component" value="Unassembled WGS sequence"/>
</dbReference>
<gene>
    <name evidence="2" type="ORF">PLEPLA_LOCUS18748</name>
</gene>
<dbReference type="AlphaFoldDB" id="A0A9N7UHV6"/>
<reference evidence="2" key="1">
    <citation type="submission" date="2020-03" db="EMBL/GenBank/DDBJ databases">
        <authorList>
            <person name="Weist P."/>
        </authorList>
    </citation>
    <scope>NUCLEOTIDE SEQUENCE</scope>
</reference>
<evidence type="ECO:0000313" key="3">
    <source>
        <dbReference type="Proteomes" id="UP001153269"/>
    </source>
</evidence>